<keyword evidence="3" id="KW-1003">Cell membrane</keyword>
<dbReference type="GO" id="GO:0022857">
    <property type="term" value="F:transmembrane transporter activity"/>
    <property type="evidence" value="ECO:0007669"/>
    <property type="project" value="InterPro"/>
</dbReference>
<evidence type="ECO:0000256" key="4">
    <source>
        <dbReference type="ARBA" id="ARBA00022519"/>
    </source>
</evidence>
<evidence type="ECO:0000256" key="8">
    <source>
        <dbReference type="SAM" id="MobiDB-lite"/>
    </source>
</evidence>
<organism evidence="10 11">
    <name type="scientific">Nocardioides flavescens</name>
    <dbReference type="NCBI Taxonomy" id="2691959"/>
    <lineage>
        <taxon>Bacteria</taxon>
        <taxon>Bacillati</taxon>
        <taxon>Actinomycetota</taxon>
        <taxon>Actinomycetes</taxon>
        <taxon>Propionibacteriales</taxon>
        <taxon>Nocardioidaceae</taxon>
        <taxon>Nocardioides</taxon>
    </lineage>
</organism>
<keyword evidence="4" id="KW-0997">Cell inner membrane</keyword>
<evidence type="ECO:0000256" key="2">
    <source>
        <dbReference type="ARBA" id="ARBA00022448"/>
    </source>
</evidence>
<proteinExistence type="predicted"/>
<dbReference type="Pfam" id="PF02653">
    <property type="entry name" value="BPD_transp_2"/>
    <property type="match status" value="1"/>
</dbReference>
<dbReference type="PANTHER" id="PTHR32196">
    <property type="entry name" value="ABC TRANSPORTER PERMEASE PROTEIN YPHD-RELATED-RELATED"/>
    <property type="match status" value="1"/>
</dbReference>
<feature type="transmembrane region" description="Helical" evidence="9">
    <location>
        <begin position="338"/>
        <end position="357"/>
    </location>
</feature>
<feature type="transmembrane region" description="Helical" evidence="9">
    <location>
        <begin position="204"/>
        <end position="225"/>
    </location>
</feature>
<feature type="compositionally biased region" description="Low complexity" evidence="8">
    <location>
        <begin position="10"/>
        <end position="42"/>
    </location>
</feature>
<keyword evidence="5 9" id="KW-0812">Transmembrane</keyword>
<keyword evidence="6 9" id="KW-1133">Transmembrane helix</keyword>
<evidence type="ECO:0000313" key="10">
    <source>
        <dbReference type="EMBL" id="MXG88291.1"/>
    </source>
</evidence>
<feature type="transmembrane region" description="Helical" evidence="9">
    <location>
        <begin position="314"/>
        <end position="332"/>
    </location>
</feature>
<evidence type="ECO:0000256" key="1">
    <source>
        <dbReference type="ARBA" id="ARBA00004651"/>
    </source>
</evidence>
<evidence type="ECO:0000256" key="3">
    <source>
        <dbReference type="ARBA" id="ARBA00022475"/>
    </source>
</evidence>
<evidence type="ECO:0000256" key="5">
    <source>
        <dbReference type="ARBA" id="ARBA00022692"/>
    </source>
</evidence>
<feature type="region of interest" description="Disordered" evidence="8">
    <location>
        <begin position="1"/>
        <end position="42"/>
    </location>
</feature>
<dbReference type="PANTHER" id="PTHR32196:SF21">
    <property type="entry name" value="ABC TRANSPORTER PERMEASE PROTEIN YPHD-RELATED"/>
    <property type="match status" value="1"/>
</dbReference>
<name>A0A6L7EX97_9ACTN</name>
<comment type="caution">
    <text evidence="10">The sequence shown here is derived from an EMBL/GenBank/DDBJ whole genome shotgun (WGS) entry which is preliminary data.</text>
</comment>
<dbReference type="EMBL" id="WUEK01000001">
    <property type="protein sequence ID" value="MXG88291.1"/>
    <property type="molecule type" value="Genomic_DNA"/>
</dbReference>
<sequence>MNQTEQPRLATGPLPTAEAAAGADPTAPTASAAPPAPGRTRPSSLSALGLAERYALLALLVVICVGFTVIPTSGEVFSSLNNVNSVLRGQTAVALIALAAVFPLVTGHIDFSLGATTASSMVLSAGLMSDHGTPLVVCALASVALGALIGLFNGVMVTRFRLDPFVTTLGVATLLGGLIQWYTGGQTIFRGISSTLTDYSYSKVAGLPQVTAIVAVIAVVAWYLLAHTPFGRSLYAIGANQESARLVGLPVRRNVMLSFVIAGTIAGAAGLLRLAVQGSATSDSGTSLLFPALAAVFLGATAIRPGFFNVAGTVIGVLFVSFSVNGLTLSGVDSAVQYVFNGVALLAAVGLSTYLGLRRRSRG</sequence>
<dbReference type="AlphaFoldDB" id="A0A6L7EX97"/>
<accession>A0A6L7EX97</accession>
<keyword evidence="11" id="KW-1185">Reference proteome</keyword>
<keyword evidence="7 9" id="KW-0472">Membrane</keyword>
<evidence type="ECO:0000256" key="6">
    <source>
        <dbReference type="ARBA" id="ARBA00022989"/>
    </source>
</evidence>
<evidence type="ECO:0000256" key="9">
    <source>
        <dbReference type="SAM" id="Phobius"/>
    </source>
</evidence>
<feature type="transmembrane region" description="Helical" evidence="9">
    <location>
        <begin position="131"/>
        <end position="152"/>
    </location>
</feature>
<gene>
    <name evidence="10" type="ORF">GRQ65_01850</name>
</gene>
<reference evidence="10 11" key="1">
    <citation type="submission" date="2019-12" db="EMBL/GenBank/DDBJ databases">
        <authorList>
            <person name="Kun Z."/>
        </authorList>
    </citation>
    <scope>NUCLEOTIDE SEQUENCE [LARGE SCALE GENOMIC DNA]</scope>
    <source>
        <strain evidence="10 11">YIM 123512</strain>
    </source>
</reference>
<feature type="transmembrane region" description="Helical" evidence="9">
    <location>
        <begin position="92"/>
        <end position="111"/>
    </location>
</feature>
<evidence type="ECO:0000256" key="7">
    <source>
        <dbReference type="ARBA" id="ARBA00023136"/>
    </source>
</evidence>
<dbReference type="RefSeq" id="WP_160874540.1">
    <property type="nucleotide sequence ID" value="NZ_WUEK01000001.1"/>
</dbReference>
<feature type="transmembrane region" description="Helical" evidence="9">
    <location>
        <begin position="288"/>
        <end position="307"/>
    </location>
</feature>
<feature type="transmembrane region" description="Helical" evidence="9">
    <location>
        <begin position="54"/>
        <end position="71"/>
    </location>
</feature>
<keyword evidence="2" id="KW-0813">Transport</keyword>
<dbReference type="GO" id="GO:0005886">
    <property type="term" value="C:plasma membrane"/>
    <property type="evidence" value="ECO:0007669"/>
    <property type="project" value="UniProtKB-SubCell"/>
</dbReference>
<comment type="subcellular location">
    <subcellularLocation>
        <location evidence="1">Cell membrane</location>
        <topology evidence="1">Multi-pass membrane protein</topology>
    </subcellularLocation>
</comment>
<dbReference type="CDD" id="cd06579">
    <property type="entry name" value="TM_PBP1_transp_AraH_like"/>
    <property type="match status" value="1"/>
</dbReference>
<feature type="transmembrane region" description="Helical" evidence="9">
    <location>
        <begin position="164"/>
        <end position="184"/>
    </location>
</feature>
<protein>
    <submittedName>
        <fullName evidence="10">ABC transporter permease</fullName>
    </submittedName>
</protein>
<dbReference type="InterPro" id="IPR001851">
    <property type="entry name" value="ABC_transp_permease"/>
</dbReference>
<dbReference type="Proteomes" id="UP000473325">
    <property type="component" value="Unassembled WGS sequence"/>
</dbReference>
<evidence type="ECO:0000313" key="11">
    <source>
        <dbReference type="Proteomes" id="UP000473325"/>
    </source>
</evidence>
<feature type="transmembrane region" description="Helical" evidence="9">
    <location>
        <begin position="255"/>
        <end position="276"/>
    </location>
</feature>